<keyword evidence="3" id="KW-1185">Reference proteome</keyword>
<sequence>MRFLERLMDWESTVYFIGAITGLGVISYIASSWFLAFWNHGNYAVALIFLLAGILLAGLALIRSPIALIAVFGGAIVSVTALFSGHLDLLLP</sequence>
<accession>A0ABW9SNV3</accession>
<evidence type="ECO:0000256" key="1">
    <source>
        <dbReference type="SAM" id="Phobius"/>
    </source>
</evidence>
<evidence type="ECO:0000313" key="3">
    <source>
        <dbReference type="Proteomes" id="UP000735592"/>
    </source>
</evidence>
<reference evidence="2 3" key="1">
    <citation type="submission" date="2019-11" db="EMBL/GenBank/DDBJ databases">
        <title>Type strains purchased from KCTC, JCM and DSMZ.</title>
        <authorList>
            <person name="Lu H."/>
        </authorList>
    </citation>
    <scope>NUCLEOTIDE SEQUENCE [LARGE SCALE GENOMIC DNA]</scope>
    <source>
        <strain evidence="2 3">DSM 103461</strain>
    </source>
</reference>
<dbReference type="EMBL" id="WNKW01000003">
    <property type="protein sequence ID" value="MTW33706.1"/>
    <property type="molecule type" value="Genomic_DNA"/>
</dbReference>
<feature type="transmembrane region" description="Helical" evidence="1">
    <location>
        <begin position="67"/>
        <end position="87"/>
    </location>
</feature>
<protein>
    <submittedName>
        <fullName evidence="2">Uncharacterized protein</fullName>
    </submittedName>
</protein>
<proteinExistence type="predicted"/>
<name>A0ABW9SNV3_9BURK</name>
<keyword evidence="1" id="KW-0472">Membrane</keyword>
<keyword evidence="1" id="KW-1133">Transmembrane helix</keyword>
<evidence type="ECO:0000313" key="2">
    <source>
        <dbReference type="EMBL" id="MTW33706.1"/>
    </source>
</evidence>
<feature type="transmembrane region" description="Helical" evidence="1">
    <location>
        <begin position="43"/>
        <end position="62"/>
    </location>
</feature>
<feature type="transmembrane region" description="Helical" evidence="1">
    <location>
        <begin position="12"/>
        <end position="37"/>
    </location>
</feature>
<keyword evidence="1" id="KW-0812">Transmembrane</keyword>
<dbReference type="Proteomes" id="UP000735592">
    <property type="component" value="Unassembled WGS sequence"/>
</dbReference>
<organism evidence="2 3">
    <name type="scientific">Pseudoduganella danionis</name>
    <dbReference type="NCBI Taxonomy" id="1890295"/>
    <lineage>
        <taxon>Bacteria</taxon>
        <taxon>Pseudomonadati</taxon>
        <taxon>Pseudomonadota</taxon>
        <taxon>Betaproteobacteria</taxon>
        <taxon>Burkholderiales</taxon>
        <taxon>Oxalobacteraceae</taxon>
        <taxon>Telluria group</taxon>
        <taxon>Pseudoduganella</taxon>
    </lineage>
</organism>
<dbReference type="RefSeq" id="WP_155435066.1">
    <property type="nucleotide sequence ID" value="NZ_JBHLXK010000005.1"/>
</dbReference>
<gene>
    <name evidence="2" type="ORF">GM655_12810</name>
</gene>
<comment type="caution">
    <text evidence="2">The sequence shown here is derived from an EMBL/GenBank/DDBJ whole genome shotgun (WGS) entry which is preliminary data.</text>
</comment>